<evidence type="ECO:0000259" key="3">
    <source>
        <dbReference type="Pfam" id="PF01979"/>
    </source>
</evidence>
<dbReference type="RefSeq" id="WP_380602716.1">
    <property type="nucleotide sequence ID" value="NZ_JBHSDU010000014.1"/>
</dbReference>
<dbReference type="Gene3D" id="3.20.20.140">
    <property type="entry name" value="Metal-dependent hydrolases"/>
    <property type="match status" value="1"/>
</dbReference>
<dbReference type="EMBL" id="JBHSDU010000014">
    <property type="protein sequence ID" value="MFC4312913.1"/>
    <property type="molecule type" value="Genomic_DNA"/>
</dbReference>
<feature type="chain" id="PRO_5047381694" evidence="2">
    <location>
        <begin position="21"/>
        <end position="467"/>
    </location>
</feature>
<evidence type="ECO:0000256" key="1">
    <source>
        <dbReference type="SAM" id="MobiDB-lite"/>
    </source>
</evidence>
<dbReference type="Gene3D" id="2.30.40.10">
    <property type="entry name" value="Urease, subunit C, domain 1"/>
    <property type="match status" value="1"/>
</dbReference>
<reference evidence="5" key="1">
    <citation type="journal article" date="2019" name="Int. J. Syst. Evol. Microbiol.">
        <title>The Global Catalogue of Microorganisms (GCM) 10K type strain sequencing project: providing services to taxonomists for standard genome sequencing and annotation.</title>
        <authorList>
            <consortium name="The Broad Institute Genomics Platform"/>
            <consortium name="The Broad Institute Genome Sequencing Center for Infectious Disease"/>
            <person name="Wu L."/>
            <person name="Ma J."/>
        </authorList>
    </citation>
    <scope>NUCLEOTIDE SEQUENCE [LARGE SCALE GENOMIC DNA]</scope>
    <source>
        <strain evidence="5">CGMCC 1.10759</strain>
    </source>
</reference>
<feature type="signal peptide" evidence="2">
    <location>
        <begin position="1"/>
        <end position="20"/>
    </location>
</feature>
<dbReference type="PANTHER" id="PTHR43135">
    <property type="entry name" value="ALPHA-D-RIBOSE 1-METHYLPHOSPHONATE 5-TRIPHOSPHATE DIPHOSPHATASE"/>
    <property type="match status" value="1"/>
</dbReference>
<feature type="domain" description="Amidohydrolase-related" evidence="3">
    <location>
        <begin position="109"/>
        <end position="433"/>
    </location>
</feature>
<evidence type="ECO:0000256" key="2">
    <source>
        <dbReference type="SAM" id="SignalP"/>
    </source>
</evidence>
<keyword evidence="5" id="KW-1185">Reference proteome</keyword>
<dbReference type="SUPFAM" id="SSF51556">
    <property type="entry name" value="Metallo-dependent hydrolases"/>
    <property type="match status" value="1"/>
</dbReference>
<dbReference type="InterPro" id="IPR006680">
    <property type="entry name" value="Amidohydro-rel"/>
</dbReference>
<name>A0ABV8SZ37_9GAMM</name>
<dbReference type="SUPFAM" id="SSF51338">
    <property type="entry name" value="Composite domain of metallo-dependent hydrolases"/>
    <property type="match status" value="1"/>
</dbReference>
<proteinExistence type="predicted"/>
<evidence type="ECO:0000313" key="5">
    <source>
        <dbReference type="Proteomes" id="UP001595904"/>
    </source>
</evidence>
<feature type="region of interest" description="Disordered" evidence="1">
    <location>
        <begin position="447"/>
        <end position="467"/>
    </location>
</feature>
<comment type="caution">
    <text evidence="4">The sequence shown here is derived from an EMBL/GenBank/DDBJ whole genome shotgun (WGS) entry which is preliminary data.</text>
</comment>
<accession>A0ABV8SZ37</accession>
<keyword evidence="2" id="KW-0732">Signal</keyword>
<dbReference type="Pfam" id="PF01979">
    <property type="entry name" value="Amidohydro_1"/>
    <property type="match status" value="1"/>
</dbReference>
<dbReference type="CDD" id="cd01299">
    <property type="entry name" value="Met_dep_hydrolase_A"/>
    <property type="match status" value="1"/>
</dbReference>
<protein>
    <submittedName>
        <fullName evidence="4">Amidohydrolase family protein</fullName>
    </submittedName>
</protein>
<dbReference type="InterPro" id="IPR032466">
    <property type="entry name" value="Metal_Hydrolase"/>
</dbReference>
<sequence>MVTTSRCLLTLALLSASVCAAQERLYDRKQWLDSTTVVSDDPRHVPVAPGQRGPEGWLVLKGGRVFDGTGAAAVDANVVIEGNRISAVLPASSTQWPSQAQVIDVSGRTVMPGLIDLHTHLSYSEPDTPSEEADDDAAAALRGAERLRYFLESGVTTVRDVGGQGAVPFVLKRWVAQNRIPGPRIFAAGQLITGTGGHGAEGLRPSCHGASNGRTREASGPDDWREAVREQFKRGADLIKLASHYSRDEVRAAIDEAHSLGLKVTVDAETQYIQWAVEAGVDSVEHPLPRTPETIRLMASRKVDSVPTLVPYIYIFDLDGGYFDSTSRRFSFSKAANLALFRQMKQAGIRMGVGTDLVTDWFRYLPQSYITELQQFVAGGYTVPQALVAATRTSAQILGMDDKLGTLQPGKLADVIVLDGRPDERLEDLKKLRLAIRDGHVVLQDGRIVSTPHVPRPEPVPSREQSK</sequence>
<dbReference type="InterPro" id="IPR011059">
    <property type="entry name" value="Metal-dep_hydrolase_composite"/>
</dbReference>
<evidence type="ECO:0000313" key="4">
    <source>
        <dbReference type="EMBL" id="MFC4312913.1"/>
    </source>
</evidence>
<dbReference type="Proteomes" id="UP001595904">
    <property type="component" value="Unassembled WGS sequence"/>
</dbReference>
<organism evidence="4 5">
    <name type="scientific">Steroidobacter flavus</name>
    <dbReference type="NCBI Taxonomy" id="1842136"/>
    <lineage>
        <taxon>Bacteria</taxon>
        <taxon>Pseudomonadati</taxon>
        <taxon>Pseudomonadota</taxon>
        <taxon>Gammaproteobacteria</taxon>
        <taxon>Steroidobacterales</taxon>
        <taxon>Steroidobacteraceae</taxon>
        <taxon>Steroidobacter</taxon>
    </lineage>
</organism>
<gene>
    <name evidence="4" type="ORF">ACFPN2_27765</name>
</gene>
<dbReference type="InterPro" id="IPR051781">
    <property type="entry name" value="Metallo-dep_Hydrolase"/>
</dbReference>
<dbReference type="InterPro" id="IPR057744">
    <property type="entry name" value="OTAase-like"/>
</dbReference>
<dbReference type="PANTHER" id="PTHR43135:SF3">
    <property type="entry name" value="ALPHA-D-RIBOSE 1-METHYLPHOSPHONATE 5-TRIPHOSPHATE DIPHOSPHATASE"/>
    <property type="match status" value="1"/>
</dbReference>